<dbReference type="EMBL" id="JBCGBO010000006">
    <property type="protein sequence ID" value="KAK9193278.1"/>
    <property type="molecule type" value="Genomic_DNA"/>
</dbReference>
<dbReference type="AlphaFoldDB" id="A0AAP0LZK5"/>
<protein>
    <submittedName>
        <fullName evidence="1">Uncharacterized protein</fullName>
    </submittedName>
</protein>
<proteinExistence type="predicted"/>
<gene>
    <name evidence="1" type="ORF">WN944_003975</name>
</gene>
<evidence type="ECO:0000313" key="2">
    <source>
        <dbReference type="Proteomes" id="UP001428341"/>
    </source>
</evidence>
<keyword evidence="2" id="KW-1185">Reference proteome</keyword>
<name>A0AAP0LZK5_9ROSI</name>
<organism evidence="1 2">
    <name type="scientific">Citrus x changshan-huyou</name>
    <dbReference type="NCBI Taxonomy" id="2935761"/>
    <lineage>
        <taxon>Eukaryota</taxon>
        <taxon>Viridiplantae</taxon>
        <taxon>Streptophyta</taxon>
        <taxon>Embryophyta</taxon>
        <taxon>Tracheophyta</taxon>
        <taxon>Spermatophyta</taxon>
        <taxon>Magnoliopsida</taxon>
        <taxon>eudicotyledons</taxon>
        <taxon>Gunneridae</taxon>
        <taxon>Pentapetalae</taxon>
        <taxon>rosids</taxon>
        <taxon>malvids</taxon>
        <taxon>Sapindales</taxon>
        <taxon>Rutaceae</taxon>
        <taxon>Aurantioideae</taxon>
        <taxon>Citrus</taxon>
    </lineage>
</organism>
<evidence type="ECO:0000313" key="1">
    <source>
        <dbReference type="EMBL" id="KAK9193278.1"/>
    </source>
</evidence>
<accession>A0AAP0LZK5</accession>
<comment type="caution">
    <text evidence="1">The sequence shown here is derived from an EMBL/GenBank/DDBJ whole genome shotgun (WGS) entry which is preliminary data.</text>
</comment>
<reference evidence="1 2" key="1">
    <citation type="submission" date="2024-05" db="EMBL/GenBank/DDBJ databases">
        <title>Haplotype-resolved chromosome-level genome assembly of Huyou (Citrus changshanensis).</title>
        <authorList>
            <person name="Miao C."/>
            <person name="Chen W."/>
            <person name="Wu Y."/>
            <person name="Wang L."/>
            <person name="Zhao S."/>
            <person name="Grierson D."/>
            <person name="Xu C."/>
            <person name="Chen K."/>
        </authorList>
    </citation>
    <scope>NUCLEOTIDE SEQUENCE [LARGE SCALE GENOMIC DNA]</scope>
    <source>
        <strain evidence="1">01-14</strain>
        <tissue evidence="1">Leaf</tissue>
    </source>
</reference>
<dbReference type="Proteomes" id="UP001428341">
    <property type="component" value="Unassembled WGS sequence"/>
</dbReference>
<sequence>MGTVFRLVFEWKNRGEAKCQIRSRLLPSQVWVRNRRNSYSQVHYRRRLAAPLFIIIIIGCHFLSCDSAPSSSAAGVKFVMENEQRVDLDISKTDESVGVRVEMNMAIENNETAAEL</sequence>